<dbReference type="GO" id="GO:0046474">
    <property type="term" value="P:glycerophospholipid biosynthetic process"/>
    <property type="evidence" value="ECO:0007669"/>
    <property type="project" value="TreeGrafter"/>
</dbReference>
<dbReference type="AlphaFoldDB" id="A0A1M8A339"/>
<dbReference type="GO" id="GO:0016020">
    <property type="term" value="C:membrane"/>
    <property type="evidence" value="ECO:0007669"/>
    <property type="project" value="UniProtKB-SubCell"/>
</dbReference>
<dbReference type="PANTHER" id="PTHR13906:SF4">
    <property type="entry name" value="LYSOPHOSPHOLIPID ACYLTRANSFERASE 6"/>
    <property type="match status" value="1"/>
</dbReference>
<accession>A0A1M8A339</accession>
<evidence type="ECO:0000313" key="9">
    <source>
        <dbReference type="Proteomes" id="UP000186303"/>
    </source>
</evidence>
<feature type="transmembrane region" description="Helical" evidence="7">
    <location>
        <begin position="358"/>
        <end position="381"/>
    </location>
</feature>
<feature type="transmembrane region" description="Helical" evidence="7">
    <location>
        <begin position="452"/>
        <end position="473"/>
    </location>
</feature>
<dbReference type="PANTHER" id="PTHR13906">
    <property type="entry name" value="PORCUPINE"/>
    <property type="match status" value="1"/>
</dbReference>
<dbReference type="OMA" id="WHGTRPG"/>
<proteinExistence type="predicted"/>
<keyword evidence="6 8" id="KW-0012">Acyltransferase</keyword>
<feature type="transmembrane region" description="Helical" evidence="7">
    <location>
        <begin position="162"/>
        <end position="181"/>
    </location>
</feature>
<feature type="transmembrane region" description="Helical" evidence="7">
    <location>
        <begin position="217"/>
        <end position="236"/>
    </location>
</feature>
<dbReference type="InterPro" id="IPR049941">
    <property type="entry name" value="LPLAT_7/PORCN-like"/>
</dbReference>
<evidence type="ECO:0000256" key="6">
    <source>
        <dbReference type="ARBA" id="ARBA00023315"/>
    </source>
</evidence>
<dbReference type="GO" id="GO:0005783">
    <property type="term" value="C:endoplasmic reticulum"/>
    <property type="evidence" value="ECO:0007669"/>
    <property type="project" value="TreeGrafter"/>
</dbReference>
<comment type="subcellular location">
    <subcellularLocation>
        <location evidence="1">Membrane</location>
        <topology evidence="1">Multi-pass membrane protein</topology>
    </subcellularLocation>
</comment>
<feature type="transmembrane region" description="Helical" evidence="7">
    <location>
        <begin position="414"/>
        <end position="440"/>
    </location>
</feature>
<feature type="transmembrane region" description="Helical" evidence="7">
    <location>
        <begin position="251"/>
        <end position="269"/>
    </location>
</feature>
<evidence type="ECO:0000256" key="7">
    <source>
        <dbReference type="SAM" id="Phobius"/>
    </source>
</evidence>
<evidence type="ECO:0000256" key="4">
    <source>
        <dbReference type="ARBA" id="ARBA00022989"/>
    </source>
</evidence>
<reference evidence="9" key="1">
    <citation type="journal article" date="2017" name="Nucleic Acids Res.">
        <title>Proteogenomics produces comprehensive and highly accurate protein-coding gene annotation in a complete genome assembly of Malassezia sympodialis.</title>
        <authorList>
            <person name="Zhu Y."/>
            <person name="Engstroem P.G."/>
            <person name="Tellgren-Roth C."/>
            <person name="Baudo C.D."/>
            <person name="Kennell J.C."/>
            <person name="Sun S."/>
            <person name="Billmyre R.B."/>
            <person name="Schroeder M.S."/>
            <person name="Andersson A."/>
            <person name="Holm T."/>
            <person name="Sigurgeirsson B."/>
            <person name="Wu G."/>
            <person name="Sankaranarayanan S.R."/>
            <person name="Siddharthan R."/>
            <person name="Sanyal K."/>
            <person name="Lundeberg J."/>
            <person name="Nystedt B."/>
            <person name="Boekhout T."/>
            <person name="Dawson T.L. Jr."/>
            <person name="Heitman J."/>
            <person name="Scheynius A."/>
            <person name="Lehtioe J."/>
        </authorList>
    </citation>
    <scope>NUCLEOTIDE SEQUENCE [LARGE SCALE GENOMIC DNA]</scope>
    <source>
        <strain evidence="9">ATCC 42132</strain>
    </source>
</reference>
<dbReference type="GO" id="GO:0003841">
    <property type="term" value="F:1-acylglycerol-3-phosphate O-acyltransferase activity"/>
    <property type="evidence" value="ECO:0007669"/>
    <property type="project" value="TreeGrafter"/>
</dbReference>
<evidence type="ECO:0000256" key="1">
    <source>
        <dbReference type="ARBA" id="ARBA00004141"/>
    </source>
</evidence>
<gene>
    <name evidence="8" type="ORF">MSYG_1229</name>
</gene>
<evidence type="ECO:0000313" key="8">
    <source>
        <dbReference type="EMBL" id="SHO76890.1"/>
    </source>
</evidence>
<dbReference type="Proteomes" id="UP000186303">
    <property type="component" value="Chromosome 2"/>
</dbReference>
<dbReference type="Pfam" id="PF03062">
    <property type="entry name" value="MBOAT"/>
    <property type="match status" value="1"/>
</dbReference>
<dbReference type="OrthoDB" id="286734at2759"/>
<dbReference type="EMBL" id="LT671822">
    <property type="protein sequence ID" value="SHO76890.1"/>
    <property type="molecule type" value="Genomic_DNA"/>
</dbReference>
<dbReference type="STRING" id="1230383.A0A1M8A339"/>
<keyword evidence="5 7" id="KW-0472">Membrane</keyword>
<dbReference type="VEuPathDB" id="FungiDB:MSYG_1229"/>
<feature type="transmembrane region" description="Helical" evidence="7">
    <location>
        <begin position="20"/>
        <end position="40"/>
    </location>
</feature>
<keyword evidence="9" id="KW-1185">Reference proteome</keyword>
<sequence>MLQRFFEAIGASLGLPTDYAKIAIALLLSFVLSPILPHLPAPWMRHCMNLGVSAFFLLGILRLYGGVMHLLAACFLTYGIVRFRIGGRKYMPWIVLVGAMSHMLYTHCMREFGQVPVTTMEISSMQMVLVMNLTSFAWNCYDGQLRTDKQLDEVQMRDRVMTMPSLLEFLGYCFYFPGVLVGPSSRFRDYQQWANGTLYAPYRGVPVSRWREAFKELLTAGIALVLMTSLSAYYDFERLANVADELQTRPFWYRLVFLQIAGLVARFRFYGVWSLSNAGCILSGLAYNGVDSTTQRATWTRCKNVYVRRIELSHNWKELLDAWNANTNVWLRESVYKRLAGPHKPGFGSVFGTFLTSAIWHGIAPGYYLAFLLAAMCQWLARLLRKSVRPIFFANPRMPDPTPSTWKQYTTVQVLYSVVSMVCTISSVNYVVIPFFTLTLRGSLQGYRAMLWHYHVIVALGLLAFQAGLGRALRPWHKAPRAPKAAAPAS</sequence>
<feature type="transmembrane region" description="Helical" evidence="7">
    <location>
        <begin position="52"/>
        <end position="78"/>
    </location>
</feature>
<dbReference type="GO" id="GO:0030258">
    <property type="term" value="P:lipid modification"/>
    <property type="evidence" value="ECO:0007669"/>
    <property type="project" value="TreeGrafter"/>
</dbReference>
<organism evidence="8 9">
    <name type="scientific">Malassezia sympodialis (strain ATCC 42132)</name>
    <name type="common">Atopic eczema-associated yeast</name>
    <dbReference type="NCBI Taxonomy" id="1230383"/>
    <lineage>
        <taxon>Eukaryota</taxon>
        <taxon>Fungi</taxon>
        <taxon>Dikarya</taxon>
        <taxon>Basidiomycota</taxon>
        <taxon>Ustilaginomycotina</taxon>
        <taxon>Malasseziomycetes</taxon>
        <taxon>Malasseziales</taxon>
        <taxon>Malasseziaceae</taxon>
        <taxon>Malassezia</taxon>
    </lineage>
</organism>
<dbReference type="GO" id="GO:0047184">
    <property type="term" value="F:1-acylglycerophosphocholine O-acyltransferase activity"/>
    <property type="evidence" value="ECO:0007669"/>
    <property type="project" value="TreeGrafter"/>
</dbReference>
<name>A0A1M8A339_MALS4</name>
<keyword evidence="3 7" id="KW-0812">Transmembrane</keyword>
<evidence type="ECO:0000256" key="3">
    <source>
        <dbReference type="ARBA" id="ARBA00022692"/>
    </source>
</evidence>
<keyword evidence="2 8" id="KW-0808">Transferase</keyword>
<keyword evidence="4 7" id="KW-1133">Transmembrane helix</keyword>
<evidence type="ECO:0000256" key="2">
    <source>
        <dbReference type="ARBA" id="ARBA00022679"/>
    </source>
</evidence>
<dbReference type="InterPro" id="IPR004299">
    <property type="entry name" value="MBOAT_fam"/>
</dbReference>
<protein>
    <submittedName>
        <fullName evidence="8">Similar to S.cerevisiae protein ALE1 (Broad-specificity lysophospholipid acyltransferase)</fullName>
    </submittedName>
</protein>
<evidence type="ECO:0000256" key="5">
    <source>
        <dbReference type="ARBA" id="ARBA00023136"/>
    </source>
</evidence>